<dbReference type="PANTHER" id="PTHR24422">
    <property type="entry name" value="CHEMOTAXIS PROTEIN METHYLTRANSFERASE"/>
    <property type="match status" value="1"/>
</dbReference>
<dbReference type="SUPFAM" id="SSF47757">
    <property type="entry name" value="Chemotaxis receptor methyltransferase CheR, N-terminal domain"/>
    <property type="match status" value="1"/>
</dbReference>
<dbReference type="Gene3D" id="1.10.155.10">
    <property type="entry name" value="Chemotaxis receptor methyltransferase CheR, N-terminal domain"/>
    <property type="match status" value="1"/>
</dbReference>
<dbReference type="GO" id="GO:0032259">
    <property type="term" value="P:methylation"/>
    <property type="evidence" value="ECO:0007669"/>
    <property type="project" value="UniProtKB-KW"/>
</dbReference>
<name>A0A7W4IYU9_9PROT</name>
<evidence type="ECO:0000313" key="7">
    <source>
        <dbReference type="EMBL" id="MBB2171547.1"/>
    </source>
</evidence>
<dbReference type="InterPro" id="IPR022642">
    <property type="entry name" value="CheR_C"/>
</dbReference>
<dbReference type="Proteomes" id="UP000577891">
    <property type="component" value="Unassembled WGS sequence"/>
</dbReference>
<keyword evidence="3 7" id="KW-0489">Methyltransferase</keyword>
<dbReference type="SUPFAM" id="SSF53335">
    <property type="entry name" value="S-adenosyl-L-methionine-dependent methyltransferases"/>
    <property type="match status" value="1"/>
</dbReference>
<dbReference type="PRINTS" id="PR00996">
    <property type="entry name" value="CHERMTFRASE"/>
</dbReference>
<dbReference type="InterPro" id="IPR050903">
    <property type="entry name" value="Bact_Chemotaxis_MeTrfase"/>
</dbReference>
<comment type="catalytic activity">
    <reaction evidence="1">
        <text>L-glutamyl-[protein] + S-adenosyl-L-methionine = [protein]-L-glutamate 5-O-methyl ester + S-adenosyl-L-homocysteine</text>
        <dbReference type="Rhea" id="RHEA:24452"/>
        <dbReference type="Rhea" id="RHEA-COMP:10208"/>
        <dbReference type="Rhea" id="RHEA-COMP:10311"/>
        <dbReference type="ChEBI" id="CHEBI:29973"/>
        <dbReference type="ChEBI" id="CHEBI:57856"/>
        <dbReference type="ChEBI" id="CHEBI:59789"/>
        <dbReference type="ChEBI" id="CHEBI:82795"/>
        <dbReference type="EC" id="2.1.1.80"/>
    </reaction>
</comment>
<keyword evidence="8" id="KW-1185">Reference proteome</keyword>
<dbReference type="SMART" id="SM00138">
    <property type="entry name" value="MeTrc"/>
    <property type="match status" value="1"/>
</dbReference>
<organism evidence="7 8">
    <name type="scientific">Gluconacetobacter asukensis</name>
    <dbReference type="NCBI Taxonomy" id="1017181"/>
    <lineage>
        <taxon>Bacteria</taxon>
        <taxon>Pseudomonadati</taxon>
        <taxon>Pseudomonadota</taxon>
        <taxon>Alphaproteobacteria</taxon>
        <taxon>Acetobacterales</taxon>
        <taxon>Acetobacteraceae</taxon>
        <taxon>Gluconacetobacter</taxon>
    </lineage>
</organism>
<keyword evidence="5" id="KW-0949">S-adenosyl-L-methionine</keyword>
<proteinExistence type="predicted"/>
<keyword evidence="4 7" id="KW-0808">Transferase</keyword>
<dbReference type="Gene3D" id="3.40.50.150">
    <property type="entry name" value="Vaccinia Virus protein VP39"/>
    <property type="match status" value="1"/>
</dbReference>
<dbReference type="PROSITE" id="PS50123">
    <property type="entry name" value="CHER"/>
    <property type="match status" value="1"/>
</dbReference>
<dbReference type="CDD" id="cd02440">
    <property type="entry name" value="AdoMet_MTases"/>
    <property type="match status" value="1"/>
</dbReference>
<evidence type="ECO:0000256" key="5">
    <source>
        <dbReference type="ARBA" id="ARBA00022691"/>
    </source>
</evidence>
<evidence type="ECO:0000256" key="1">
    <source>
        <dbReference type="ARBA" id="ARBA00001541"/>
    </source>
</evidence>
<comment type="caution">
    <text evidence="7">The sequence shown here is derived from an EMBL/GenBank/DDBJ whole genome shotgun (WGS) entry which is preliminary data.</text>
</comment>
<evidence type="ECO:0000256" key="4">
    <source>
        <dbReference type="ARBA" id="ARBA00022679"/>
    </source>
</evidence>
<dbReference type="InterPro" id="IPR029063">
    <property type="entry name" value="SAM-dependent_MTases_sf"/>
</dbReference>
<dbReference type="EMBL" id="JABEQE010000003">
    <property type="protein sequence ID" value="MBB2171547.1"/>
    <property type="molecule type" value="Genomic_DNA"/>
</dbReference>
<dbReference type="GO" id="GO:0008983">
    <property type="term" value="F:protein-glutamate O-methyltransferase activity"/>
    <property type="evidence" value="ECO:0007669"/>
    <property type="project" value="UniProtKB-EC"/>
</dbReference>
<reference evidence="7 8" key="1">
    <citation type="submission" date="2020-04" db="EMBL/GenBank/DDBJ databases">
        <title>Description of novel Gluconacetobacter.</title>
        <authorList>
            <person name="Sombolestani A."/>
        </authorList>
    </citation>
    <scope>NUCLEOTIDE SEQUENCE [LARGE SCALE GENOMIC DNA]</scope>
    <source>
        <strain evidence="7 8">LMG 27724</strain>
    </source>
</reference>
<dbReference type="Gene3D" id="1.25.40.10">
    <property type="entry name" value="Tetratricopeptide repeat domain"/>
    <property type="match status" value="1"/>
</dbReference>
<dbReference type="AlphaFoldDB" id="A0A7W4IYU9"/>
<dbReference type="Pfam" id="PF01739">
    <property type="entry name" value="CheR"/>
    <property type="match status" value="1"/>
</dbReference>
<evidence type="ECO:0000256" key="3">
    <source>
        <dbReference type="ARBA" id="ARBA00022603"/>
    </source>
</evidence>
<dbReference type="InterPro" id="IPR000780">
    <property type="entry name" value="CheR_MeTrfase"/>
</dbReference>
<dbReference type="SUPFAM" id="SSF48452">
    <property type="entry name" value="TPR-like"/>
    <property type="match status" value="1"/>
</dbReference>
<sequence>MADRQGTLERLATRIVARTGLHYYVDKMDLLEMVLLRRMDACGCACPMDYLSRLSDDAAGEAEWRALESAVTIGETFFFRYAEQFHALERTILPDLITRLRPLRTIRIWSVGCSNGAEPYSLAILLHRLLRARGEQDWTVDILGTDISDLALERARRAEYGAWSLRDVGASERRQWFRPAASGRHWTLRDVYRRMVRFEYGNIMDLPSGGGPAGPFDLILCRNVLLYFETKQALELVRALADRLSPPGWLLLGHSDPIGECGDFLETVTFAGTVAFRAAGSRQGPAVPRRGALSCLPDAPLAPPPPFRPARERAPDILARADAGLARAEARALADRGALAEARACCGAALALHPLDAELHFLSAVLAEDSGAAEDEFRRTLYLDREHVMAHVHLARLLRDAGQTDDAERVLRQARTLLRRLPADAPVADGGGLTVAGLLRLVGGDGAADADDAREDGSPMLARSVS</sequence>
<accession>A0A7W4IYU9</accession>
<dbReference type="EC" id="2.1.1.80" evidence="2"/>
<gene>
    <name evidence="7" type="ORF">HLH35_05335</name>
</gene>
<evidence type="ECO:0000313" key="8">
    <source>
        <dbReference type="Proteomes" id="UP000577891"/>
    </source>
</evidence>
<protein>
    <recommendedName>
        <fullName evidence="2">protein-glutamate O-methyltransferase</fullName>
        <ecNumber evidence="2">2.1.1.80</ecNumber>
    </recommendedName>
</protein>
<dbReference type="InterPro" id="IPR011990">
    <property type="entry name" value="TPR-like_helical_dom_sf"/>
</dbReference>
<dbReference type="InterPro" id="IPR036804">
    <property type="entry name" value="CheR_N_sf"/>
</dbReference>
<feature type="domain" description="CheR-type methyltransferase" evidence="6">
    <location>
        <begin position="1"/>
        <end position="281"/>
    </location>
</feature>
<evidence type="ECO:0000256" key="2">
    <source>
        <dbReference type="ARBA" id="ARBA00012534"/>
    </source>
</evidence>
<dbReference type="RefSeq" id="WP_182978148.1">
    <property type="nucleotide sequence ID" value="NZ_BAABGB010000027.1"/>
</dbReference>
<evidence type="ECO:0000259" key="6">
    <source>
        <dbReference type="PROSITE" id="PS50123"/>
    </source>
</evidence>
<dbReference type="PANTHER" id="PTHR24422:SF19">
    <property type="entry name" value="CHEMOTAXIS PROTEIN METHYLTRANSFERASE"/>
    <property type="match status" value="1"/>
</dbReference>